<dbReference type="PANTHER" id="PTHR34502:SF5">
    <property type="entry name" value="DUF6594 DOMAIN-CONTAINING PROTEIN"/>
    <property type="match status" value="1"/>
</dbReference>
<dbReference type="HOGENOM" id="CLU_051118_2_0_1"/>
<dbReference type="GeneID" id="27328885"/>
<keyword evidence="1" id="KW-1133">Transmembrane helix</keyword>
<keyword evidence="1" id="KW-0812">Transmembrane</keyword>
<dbReference type="Proteomes" id="UP000053328">
    <property type="component" value="Unassembled WGS sequence"/>
</dbReference>
<accession>A0A0D2A8W2</accession>
<proteinExistence type="predicted"/>
<dbReference type="PANTHER" id="PTHR34502">
    <property type="entry name" value="DUF6594 DOMAIN-CONTAINING PROTEIN-RELATED"/>
    <property type="match status" value="1"/>
</dbReference>
<dbReference type="Pfam" id="PF20237">
    <property type="entry name" value="DUF6594"/>
    <property type="match status" value="1"/>
</dbReference>
<dbReference type="EMBL" id="KN847492">
    <property type="protein sequence ID" value="KIW21222.1"/>
    <property type="molecule type" value="Genomic_DNA"/>
</dbReference>
<name>A0A0D2A8W2_9EURO</name>
<protein>
    <recommendedName>
        <fullName evidence="2">DUF6594 domain-containing protein</fullName>
    </recommendedName>
</protein>
<dbReference type="InterPro" id="IPR046529">
    <property type="entry name" value="DUF6594"/>
</dbReference>
<gene>
    <name evidence="3" type="ORF">PV08_01802</name>
</gene>
<dbReference type="RefSeq" id="XP_016241438.1">
    <property type="nucleotide sequence ID" value="XM_016376162.1"/>
</dbReference>
<evidence type="ECO:0000313" key="3">
    <source>
        <dbReference type="EMBL" id="KIW21222.1"/>
    </source>
</evidence>
<feature type="transmembrane region" description="Helical" evidence="1">
    <location>
        <begin position="211"/>
        <end position="235"/>
    </location>
</feature>
<evidence type="ECO:0000313" key="4">
    <source>
        <dbReference type="Proteomes" id="UP000053328"/>
    </source>
</evidence>
<evidence type="ECO:0000259" key="2">
    <source>
        <dbReference type="Pfam" id="PF20237"/>
    </source>
</evidence>
<keyword evidence="1" id="KW-0472">Membrane</keyword>
<feature type="transmembrane region" description="Helical" evidence="1">
    <location>
        <begin position="270"/>
        <end position="288"/>
    </location>
</feature>
<dbReference type="AlphaFoldDB" id="A0A0D2A8W2"/>
<keyword evidence="4" id="KW-1185">Reference proteome</keyword>
<reference evidence="3 4" key="1">
    <citation type="submission" date="2015-01" db="EMBL/GenBank/DDBJ databases">
        <title>The Genome Sequence of Exophiala spinifera CBS89968.</title>
        <authorList>
            <consortium name="The Broad Institute Genomics Platform"/>
            <person name="Cuomo C."/>
            <person name="de Hoog S."/>
            <person name="Gorbushina A."/>
            <person name="Stielow B."/>
            <person name="Teixiera M."/>
            <person name="Abouelleil A."/>
            <person name="Chapman S.B."/>
            <person name="Priest M."/>
            <person name="Young S.K."/>
            <person name="Wortman J."/>
            <person name="Nusbaum C."/>
            <person name="Birren B."/>
        </authorList>
    </citation>
    <scope>NUCLEOTIDE SEQUENCE [LARGE SCALE GENOMIC DNA]</scope>
    <source>
        <strain evidence="3 4">CBS 89968</strain>
    </source>
</reference>
<dbReference type="VEuPathDB" id="FungiDB:PV08_01802"/>
<feature type="transmembrane region" description="Helical" evidence="1">
    <location>
        <begin position="241"/>
        <end position="263"/>
    </location>
</feature>
<organism evidence="3 4">
    <name type="scientific">Exophiala spinifera</name>
    <dbReference type="NCBI Taxonomy" id="91928"/>
    <lineage>
        <taxon>Eukaryota</taxon>
        <taxon>Fungi</taxon>
        <taxon>Dikarya</taxon>
        <taxon>Ascomycota</taxon>
        <taxon>Pezizomycotina</taxon>
        <taxon>Eurotiomycetes</taxon>
        <taxon>Chaetothyriomycetidae</taxon>
        <taxon>Chaetothyriales</taxon>
        <taxon>Herpotrichiellaceae</taxon>
        <taxon>Exophiala</taxon>
    </lineage>
</organism>
<dbReference type="OrthoDB" id="3533814at2759"/>
<dbReference type="STRING" id="91928.A0A0D2A8W2"/>
<evidence type="ECO:0000256" key="1">
    <source>
        <dbReference type="SAM" id="Phobius"/>
    </source>
</evidence>
<sequence length="292" mass="33822">MEGYDTLSAAFSCYPEFAIYRRFSIHRHRNLMLLEAELLQKEEQLLTFIQDDRESDDPKRKSFAVNFDALLNDSSPLGSRQRELMKEFRELQKEYDEGLLRARLIANLPPVRKTNLRVLEDEVLRDTPDKNLFFKNAVEAFPWTQEDMEYDMTSLLDTEGGTDILTRWLTWIITEPYHKLFGKKEVISDRFPKNWRPLRPIKLSRYRDEHIARLVTVVATILAPILPTVGAFCLYFINDELLRLCIIVLLSFLFSSAVAVVGMPRRIDSFIATATFSAVLIVFVSPNASCVC</sequence>
<feature type="domain" description="DUF6594" evidence="2">
    <location>
        <begin position="4"/>
        <end position="280"/>
    </location>
</feature>